<keyword evidence="5" id="KW-0460">Magnesium</keyword>
<dbReference type="InterPro" id="IPR017441">
    <property type="entry name" value="Protein_kinase_ATP_BS"/>
</dbReference>
<evidence type="ECO:0000256" key="4">
    <source>
        <dbReference type="PIRSR" id="PIRSR000615-2"/>
    </source>
</evidence>
<comment type="subcellular location">
    <subcellularLocation>
        <location evidence="1">Membrane</location>
        <topology evidence="1">Single-pass membrane protein</topology>
    </subcellularLocation>
</comment>
<evidence type="ECO:0000313" key="8">
    <source>
        <dbReference type="EMBL" id="OQV24136.1"/>
    </source>
</evidence>
<evidence type="ECO:0000256" key="6">
    <source>
        <dbReference type="PROSITE-ProRule" id="PRU10141"/>
    </source>
</evidence>
<dbReference type="PROSITE" id="PS00109">
    <property type="entry name" value="PROTEIN_KINASE_TYR"/>
    <property type="match status" value="1"/>
</dbReference>
<keyword evidence="4 6" id="KW-0547">Nucleotide-binding</keyword>
<dbReference type="Pfam" id="PF07714">
    <property type="entry name" value="PK_Tyr_Ser-Thr"/>
    <property type="match status" value="1"/>
</dbReference>
<keyword evidence="9" id="KW-1185">Reference proteome</keyword>
<dbReference type="CDD" id="cd00192">
    <property type="entry name" value="PTKc"/>
    <property type="match status" value="1"/>
</dbReference>
<dbReference type="InterPro" id="IPR020635">
    <property type="entry name" value="Tyr_kinase_cat_dom"/>
</dbReference>
<dbReference type="InterPro" id="IPR001245">
    <property type="entry name" value="Ser-Thr/Tyr_kinase_cat_dom"/>
</dbReference>
<dbReference type="PANTHER" id="PTHR24416">
    <property type="entry name" value="TYROSINE-PROTEIN KINASE RECEPTOR"/>
    <property type="match status" value="1"/>
</dbReference>
<feature type="binding site" evidence="4 6">
    <location>
        <position position="44"/>
    </location>
    <ligand>
        <name>ATP</name>
        <dbReference type="ChEBI" id="CHEBI:30616"/>
    </ligand>
</feature>
<protein>
    <submittedName>
        <fullName evidence="8">Vascular endothelial growth factor receptor 3</fullName>
    </submittedName>
</protein>
<keyword evidence="5" id="KW-0479">Metal-binding</keyword>
<dbReference type="PIRSF" id="PIRSF000615">
    <property type="entry name" value="TyrPK_CSF1-R"/>
    <property type="match status" value="1"/>
</dbReference>
<dbReference type="InterPro" id="IPR000719">
    <property type="entry name" value="Prot_kinase_dom"/>
</dbReference>
<feature type="binding site" evidence="5">
    <location>
        <position position="189"/>
    </location>
    <ligand>
        <name>Mg(2+)</name>
        <dbReference type="ChEBI" id="CHEBI:18420"/>
    </ligand>
</feature>
<dbReference type="AlphaFoldDB" id="A0A1W0X9C9"/>
<organism evidence="8 9">
    <name type="scientific">Hypsibius exemplaris</name>
    <name type="common">Freshwater tardigrade</name>
    <dbReference type="NCBI Taxonomy" id="2072580"/>
    <lineage>
        <taxon>Eukaryota</taxon>
        <taxon>Metazoa</taxon>
        <taxon>Ecdysozoa</taxon>
        <taxon>Tardigrada</taxon>
        <taxon>Eutardigrada</taxon>
        <taxon>Parachela</taxon>
        <taxon>Hypsibioidea</taxon>
        <taxon>Hypsibiidae</taxon>
        <taxon>Hypsibius</taxon>
    </lineage>
</organism>
<gene>
    <name evidence="8" type="ORF">BV898_02087</name>
</gene>
<comment type="catalytic activity">
    <reaction evidence="2">
        <text>L-tyrosyl-[protein] + ATP = O-phospho-L-tyrosyl-[protein] + ADP + H(+)</text>
        <dbReference type="Rhea" id="RHEA:10596"/>
        <dbReference type="Rhea" id="RHEA-COMP:10136"/>
        <dbReference type="Rhea" id="RHEA-COMP:20101"/>
        <dbReference type="ChEBI" id="CHEBI:15378"/>
        <dbReference type="ChEBI" id="CHEBI:30616"/>
        <dbReference type="ChEBI" id="CHEBI:46858"/>
        <dbReference type="ChEBI" id="CHEBI:61978"/>
        <dbReference type="ChEBI" id="CHEBI:456216"/>
        <dbReference type="EC" id="2.7.10.1"/>
    </reaction>
</comment>
<evidence type="ECO:0000256" key="1">
    <source>
        <dbReference type="ARBA" id="ARBA00004167"/>
    </source>
</evidence>
<dbReference type="GO" id="GO:0005886">
    <property type="term" value="C:plasma membrane"/>
    <property type="evidence" value="ECO:0007669"/>
    <property type="project" value="TreeGrafter"/>
</dbReference>
<dbReference type="PROSITE" id="PS50011">
    <property type="entry name" value="PROTEIN_KINASE_DOM"/>
    <property type="match status" value="1"/>
</dbReference>
<dbReference type="InterPro" id="IPR050122">
    <property type="entry name" value="RTK"/>
</dbReference>
<dbReference type="Gene3D" id="3.30.200.20">
    <property type="entry name" value="Phosphorylase Kinase, domain 1"/>
    <property type="match status" value="1"/>
</dbReference>
<dbReference type="GO" id="GO:0046872">
    <property type="term" value="F:metal ion binding"/>
    <property type="evidence" value="ECO:0007669"/>
    <property type="project" value="UniProtKB-KW"/>
</dbReference>
<keyword evidence="4 6" id="KW-0067">ATP-binding</keyword>
<comment type="caution">
    <text evidence="8">The sequence shown here is derived from an EMBL/GenBank/DDBJ whole genome shotgun (WGS) entry which is preliminary data.</text>
</comment>
<proteinExistence type="predicted"/>
<feature type="domain" description="Protein kinase" evidence="7">
    <location>
        <begin position="9"/>
        <end position="300"/>
    </location>
</feature>
<dbReference type="Gene3D" id="1.10.510.10">
    <property type="entry name" value="Transferase(Phosphotransferase) domain 1"/>
    <property type="match status" value="1"/>
</dbReference>
<accession>A0A1W0X9C9</accession>
<dbReference type="GO" id="GO:0043235">
    <property type="term" value="C:receptor complex"/>
    <property type="evidence" value="ECO:0007669"/>
    <property type="project" value="TreeGrafter"/>
</dbReference>
<dbReference type="Proteomes" id="UP000192578">
    <property type="component" value="Unassembled WGS sequence"/>
</dbReference>
<sequence length="300" mass="34014">MEIAREKVLYGKTVIGSGEFGIVYKGSMFEADESSHNLNLVAVKDVYCGNLQAFQQFVKEVEVMAKLEQHTNVVALLGVVSKGKQLIVMEYCALGSIGAYLLGLKQKQNFRCCVHKSGDLEGTWIANQHEWKQSTMYLTEDVMLYPRDCGLDGDILSTYDLVNFSYQIARGMEFLAAYHIIHRDLAARNVLMCENRVVKIGDFGLARREQFNYIMLDNQVDNTKLPAKWMPPEALKELLFNEKTDVWSFGVVLWEMFSLGEIPFSDPGQCTIESDTVAWWIQMLEGGHRLNKPSGTPLEM</sequence>
<evidence type="ECO:0000256" key="2">
    <source>
        <dbReference type="ARBA" id="ARBA00051243"/>
    </source>
</evidence>
<dbReference type="GO" id="GO:0005524">
    <property type="term" value="F:ATP binding"/>
    <property type="evidence" value="ECO:0007669"/>
    <property type="project" value="UniProtKB-UniRule"/>
</dbReference>
<dbReference type="InterPro" id="IPR011009">
    <property type="entry name" value="Kinase-like_dom_sf"/>
</dbReference>
<feature type="binding site" evidence="5">
    <location>
        <position position="202"/>
    </location>
    <ligand>
        <name>Mg(2+)</name>
        <dbReference type="ChEBI" id="CHEBI:18420"/>
    </ligand>
</feature>
<dbReference type="InterPro" id="IPR008266">
    <property type="entry name" value="Tyr_kinase_AS"/>
</dbReference>
<dbReference type="PROSITE" id="PS00107">
    <property type="entry name" value="PROTEIN_KINASE_ATP"/>
    <property type="match status" value="1"/>
</dbReference>
<dbReference type="OrthoDB" id="3256376at2759"/>
<dbReference type="SMART" id="SM00219">
    <property type="entry name" value="TyrKc"/>
    <property type="match status" value="1"/>
</dbReference>
<reference evidence="9" key="1">
    <citation type="submission" date="2017-01" db="EMBL/GenBank/DDBJ databases">
        <title>Comparative genomics of anhydrobiosis in the tardigrade Hypsibius dujardini.</title>
        <authorList>
            <person name="Yoshida Y."/>
            <person name="Koutsovoulos G."/>
            <person name="Laetsch D."/>
            <person name="Stevens L."/>
            <person name="Kumar S."/>
            <person name="Horikawa D."/>
            <person name="Ishino K."/>
            <person name="Komine S."/>
            <person name="Tomita M."/>
            <person name="Blaxter M."/>
            <person name="Arakawa K."/>
        </authorList>
    </citation>
    <scope>NUCLEOTIDE SEQUENCE [LARGE SCALE GENOMIC DNA]</scope>
    <source>
        <strain evidence="9">Z151</strain>
    </source>
</reference>
<dbReference type="SUPFAM" id="SSF56112">
    <property type="entry name" value="Protein kinase-like (PK-like)"/>
    <property type="match status" value="1"/>
</dbReference>
<keyword evidence="8" id="KW-0675">Receptor</keyword>
<dbReference type="GO" id="GO:0004714">
    <property type="term" value="F:transmembrane receptor protein tyrosine kinase activity"/>
    <property type="evidence" value="ECO:0007669"/>
    <property type="project" value="UniProtKB-EC"/>
</dbReference>
<name>A0A1W0X9C9_HYPEX</name>
<dbReference type="EMBL" id="MTYJ01000008">
    <property type="protein sequence ID" value="OQV24136.1"/>
    <property type="molecule type" value="Genomic_DNA"/>
</dbReference>
<feature type="binding site" evidence="4">
    <location>
        <begin position="16"/>
        <end position="23"/>
    </location>
    <ligand>
        <name>ATP</name>
        <dbReference type="ChEBI" id="CHEBI:30616"/>
    </ligand>
</feature>
<evidence type="ECO:0000256" key="3">
    <source>
        <dbReference type="PIRSR" id="PIRSR000615-1"/>
    </source>
</evidence>
<dbReference type="GO" id="GO:0007169">
    <property type="term" value="P:cell surface receptor protein tyrosine kinase signaling pathway"/>
    <property type="evidence" value="ECO:0007669"/>
    <property type="project" value="TreeGrafter"/>
</dbReference>
<evidence type="ECO:0000313" key="9">
    <source>
        <dbReference type="Proteomes" id="UP000192578"/>
    </source>
</evidence>
<evidence type="ECO:0000256" key="5">
    <source>
        <dbReference type="PIRSR" id="PIRSR000615-3"/>
    </source>
</evidence>
<feature type="active site" description="Proton acceptor" evidence="3">
    <location>
        <position position="184"/>
    </location>
</feature>
<dbReference type="PANTHER" id="PTHR24416:SF611">
    <property type="entry name" value="TYROSINE-PROTEIN KINASE TRANSMEMBRANE RECEPTOR ROR"/>
    <property type="match status" value="1"/>
</dbReference>
<feature type="binding site" evidence="4">
    <location>
        <position position="188"/>
    </location>
    <ligand>
        <name>ATP</name>
        <dbReference type="ChEBI" id="CHEBI:30616"/>
    </ligand>
</feature>
<evidence type="ECO:0000259" key="7">
    <source>
        <dbReference type="PROSITE" id="PS50011"/>
    </source>
</evidence>